<gene>
    <name evidence="1" type="ORF">BFJ69_g14554</name>
</gene>
<dbReference type="AlphaFoldDB" id="A0A420MH97"/>
<dbReference type="EMBL" id="MRCX01000232">
    <property type="protein sequence ID" value="RKK67387.1"/>
    <property type="molecule type" value="Genomic_DNA"/>
</dbReference>
<proteinExistence type="predicted"/>
<evidence type="ECO:0000313" key="2">
    <source>
        <dbReference type="Proteomes" id="UP000285084"/>
    </source>
</evidence>
<name>A0A420MH97_FUSOX</name>
<reference evidence="1 2" key="1">
    <citation type="journal article" date="2018" name="Sci. Rep.">
        <title>Characterisation of pathogen-specific regions and novel effector candidates in Fusarium oxysporum f. sp. cepae.</title>
        <authorList>
            <person name="Armitage A.D."/>
            <person name="Taylor A."/>
            <person name="Sobczyk M.K."/>
            <person name="Baxter L."/>
            <person name="Greenfield B.P."/>
            <person name="Bates H.J."/>
            <person name="Wilson F."/>
            <person name="Jackson A.C."/>
            <person name="Ott S."/>
            <person name="Harrison R.J."/>
            <person name="Clarkson J.P."/>
        </authorList>
    </citation>
    <scope>NUCLEOTIDE SEQUENCE [LARGE SCALE GENOMIC DNA]</scope>
    <source>
        <strain evidence="1 2">Fo_A13</strain>
    </source>
</reference>
<sequence>MVLVVGGMVIIISIILEPVTNCIYNNWVTEHQFRRLQWILDGKLQLQRMAYECSGVGTWVNKDRYVPVTTVITKITHFDGIPVNLPRVEFDQEIPEQEFIIGRLESPG</sequence>
<protein>
    <submittedName>
        <fullName evidence="1">Uncharacterized protein</fullName>
    </submittedName>
</protein>
<evidence type="ECO:0000313" key="1">
    <source>
        <dbReference type="EMBL" id="RKK67387.1"/>
    </source>
</evidence>
<dbReference type="Proteomes" id="UP000285084">
    <property type="component" value="Unassembled WGS sequence"/>
</dbReference>
<comment type="caution">
    <text evidence="1">The sequence shown here is derived from an EMBL/GenBank/DDBJ whole genome shotgun (WGS) entry which is preliminary data.</text>
</comment>
<organism evidence="1 2">
    <name type="scientific">Fusarium oxysporum</name>
    <name type="common">Fusarium vascular wilt</name>
    <dbReference type="NCBI Taxonomy" id="5507"/>
    <lineage>
        <taxon>Eukaryota</taxon>
        <taxon>Fungi</taxon>
        <taxon>Dikarya</taxon>
        <taxon>Ascomycota</taxon>
        <taxon>Pezizomycotina</taxon>
        <taxon>Sordariomycetes</taxon>
        <taxon>Hypocreomycetidae</taxon>
        <taxon>Hypocreales</taxon>
        <taxon>Nectriaceae</taxon>
        <taxon>Fusarium</taxon>
        <taxon>Fusarium oxysporum species complex</taxon>
    </lineage>
</organism>
<accession>A0A420MH97</accession>
<dbReference type="VEuPathDB" id="FungiDB:FOXG_22878"/>